<dbReference type="Proteomes" id="UP000295662">
    <property type="component" value="Unassembled WGS sequence"/>
</dbReference>
<evidence type="ECO:0000313" key="1">
    <source>
        <dbReference type="EMBL" id="TDU81174.1"/>
    </source>
</evidence>
<comment type="caution">
    <text evidence="1">The sequence shown here is derived from an EMBL/GenBank/DDBJ whole genome shotgun (WGS) entry which is preliminary data.</text>
</comment>
<accession>A0A4R7SQD3</accession>
<evidence type="ECO:0000313" key="2">
    <source>
        <dbReference type="Proteomes" id="UP000295662"/>
    </source>
</evidence>
<protein>
    <submittedName>
        <fullName evidence="1">Uncharacterized protein</fullName>
    </submittedName>
</protein>
<dbReference type="EMBL" id="SOCA01000001">
    <property type="protein sequence ID" value="TDU81174.1"/>
    <property type="molecule type" value="Genomic_DNA"/>
</dbReference>
<reference evidence="1 2" key="1">
    <citation type="submission" date="2019-03" db="EMBL/GenBank/DDBJ databases">
        <title>Genomic Encyclopedia of Archaeal and Bacterial Type Strains, Phase II (KMG-II): from individual species to whole genera.</title>
        <authorList>
            <person name="Goeker M."/>
        </authorList>
    </citation>
    <scope>NUCLEOTIDE SEQUENCE [LARGE SCALE GENOMIC DNA]</scope>
    <source>
        <strain evidence="1 2">ATCC 25309</strain>
    </source>
</reference>
<gene>
    <name evidence="1" type="ORF">EI77_00476</name>
</gene>
<name>A0A4R7SQD3_9BACT</name>
<organism evidence="1 2">
    <name type="scientific">Prosthecobacter fusiformis</name>
    <dbReference type="NCBI Taxonomy" id="48464"/>
    <lineage>
        <taxon>Bacteria</taxon>
        <taxon>Pseudomonadati</taxon>
        <taxon>Verrucomicrobiota</taxon>
        <taxon>Verrucomicrobiia</taxon>
        <taxon>Verrucomicrobiales</taxon>
        <taxon>Verrucomicrobiaceae</taxon>
        <taxon>Prosthecobacter</taxon>
    </lineage>
</organism>
<proteinExistence type="predicted"/>
<sequence>MFKQTIPAMTITKEIPSEQMRNLDLHQGDSLRVVAETDSTLLIQIVKAAIQPPKPTKGRAGDWARKYAGAAQGTETTEDVRMAHFQEKYGV</sequence>
<dbReference type="AlphaFoldDB" id="A0A4R7SQD3"/>
<keyword evidence="2" id="KW-1185">Reference proteome</keyword>